<dbReference type="AlphaFoldDB" id="A0AAP0RHG8"/>
<reference evidence="1 2" key="1">
    <citation type="journal article" date="2024" name="Plant J.">
        <title>Genome sequences and population genomics reveal climatic adaptation and genomic divergence between two closely related sweetgum species.</title>
        <authorList>
            <person name="Xu W.Q."/>
            <person name="Ren C.Q."/>
            <person name="Zhang X.Y."/>
            <person name="Comes H.P."/>
            <person name="Liu X.H."/>
            <person name="Li Y.G."/>
            <person name="Kettle C.J."/>
            <person name="Jalonen R."/>
            <person name="Gaisberger H."/>
            <person name="Ma Y.Z."/>
            <person name="Qiu Y.X."/>
        </authorList>
    </citation>
    <scope>NUCLEOTIDE SEQUENCE [LARGE SCALE GENOMIC DNA]</scope>
    <source>
        <strain evidence="1">Hangzhou</strain>
    </source>
</reference>
<dbReference type="Proteomes" id="UP001415857">
    <property type="component" value="Unassembled WGS sequence"/>
</dbReference>
<proteinExistence type="predicted"/>
<comment type="caution">
    <text evidence="1">The sequence shown here is derived from an EMBL/GenBank/DDBJ whole genome shotgun (WGS) entry which is preliminary data.</text>
</comment>
<keyword evidence="2" id="KW-1185">Reference proteome</keyword>
<evidence type="ECO:0000313" key="1">
    <source>
        <dbReference type="EMBL" id="KAK9277909.1"/>
    </source>
</evidence>
<sequence>MLSRVQSLVGDGCFRRSIRGGGKINGGGRSVFMRFSLMSCGLARRSLFEGEVGQAMGDLCGDEMLGIDYIGKDDLA</sequence>
<dbReference type="EMBL" id="JBBPBK010000009">
    <property type="protein sequence ID" value="KAK9277909.1"/>
    <property type="molecule type" value="Genomic_DNA"/>
</dbReference>
<accession>A0AAP0RHG8</accession>
<name>A0AAP0RHG8_LIQFO</name>
<protein>
    <submittedName>
        <fullName evidence="1">Uncharacterized protein</fullName>
    </submittedName>
</protein>
<gene>
    <name evidence="1" type="ORF">L1049_027466</name>
</gene>
<organism evidence="1 2">
    <name type="scientific">Liquidambar formosana</name>
    <name type="common">Formosan gum</name>
    <dbReference type="NCBI Taxonomy" id="63359"/>
    <lineage>
        <taxon>Eukaryota</taxon>
        <taxon>Viridiplantae</taxon>
        <taxon>Streptophyta</taxon>
        <taxon>Embryophyta</taxon>
        <taxon>Tracheophyta</taxon>
        <taxon>Spermatophyta</taxon>
        <taxon>Magnoliopsida</taxon>
        <taxon>eudicotyledons</taxon>
        <taxon>Gunneridae</taxon>
        <taxon>Pentapetalae</taxon>
        <taxon>Saxifragales</taxon>
        <taxon>Altingiaceae</taxon>
        <taxon>Liquidambar</taxon>
    </lineage>
</organism>
<evidence type="ECO:0000313" key="2">
    <source>
        <dbReference type="Proteomes" id="UP001415857"/>
    </source>
</evidence>